<keyword evidence="1" id="KW-0677">Repeat</keyword>
<keyword evidence="5" id="KW-1185">Reference proteome</keyword>
<dbReference type="InterPro" id="IPR050403">
    <property type="entry name" value="Myosin_RLC"/>
</dbReference>
<evidence type="ECO:0000256" key="1">
    <source>
        <dbReference type="ARBA" id="ARBA00022737"/>
    </source>
</evidence>
<gene>
    <name evidence="4" type="ORF">MVES_000180</name>
</gene>
<dbReference type="AlphaFoldDB" id="A0A2N1JHA3"/>
<dbReference type="STRING" id="2020962.A0A2N1JHA3"/>
<sequence length="144" mass="15955">MSDAAPLASLSPAQIKQLQRVFYTLDRDHDDIVSEADVATQLRGLGTPNAAEEAKAYIGQEGGSLDATSYMTMMATKLAPLSDARKLADAFESFDEKDAGFVDVALLKEIFGDTPELLQPWLTPAFLDRSCTRFEYRKCTWMHD</sequence>
<organism evidence="4 5">
    <name type="scientific">Malassezia vespertilionis</name>
    <dbReference type="NCBI Taxonomy" id="2020962"/>
    <lineage>
        <taxon>Eukaryota</taxon>
        <taxon>Fungi</taxon>
        <taxon>Dikarya</taxon>
        <taxon>Basidiomycota</taxon>
        <taxon>Ustilaginomycotina</taxon>
        <taxon>Malasseziomycetes</taxon>
        <taxon>Malasseziales</taxon>
        <taxon>Malasseziaceae</taxon>
        <taxon>Malassezia</taxon>
    </lineage>
</organism>
<feature type="domain" description="EF-hand" evidence="3">
    <location>
        <begin position="13"/>
        <end position="48"/>
    </location>
</feature>
<name>A0A2N1JHA3_9BASI</name>
<dbReference type="EMBL" id="KZ454987">
    <property type="protein sequence ID" value="PKI85915.1"/>
    <property type="molecule type" value="Genomic_DNA"/>
</dbReference>
<reference evidence="4 5" key="1">
    <citation type="submission" date="2017-10" db="EMBL/GenBank/DDBJ databases">
        <title>A novel species of cold-tolerant Malassezia isolated from bats.</title>
        <authorList>
            <person name="Lorch J.M."/>
            <person name="Palmer J.M."/>
            <person name="Vanderwolf K.J."/>
            <person name="Schmidt K.Z."/>
            <person name="Verant M.L."/>
            <person name="Weller T.J."/>
            <person name="Blehert D.S."/>
        </authorList>
    </citation>
    <scope>NUCLEOTIDE SEQUENCE [LARGE SCALE GENOMIC DNA]</scope>
    <source>
        <strain evidence="4 5">NWHC:44797-103</strain>
    </source>
</reference>
<evidence type="ECO:0000313" key="4">
    <source>
        <dbReference type="EMBL" id="PKI85915.1"/>
    </source>
</evidence>
<accession>A0A2N1JHA3</accession>
<dbReference type="Proteomes" id="UP000232875">
    <property type="component" value="Unassembled WGS sequence"/>
</dbReference>
<proteinExistence type="predicted"/>
<dbReference type="PROSITE" id="PS00018">
    <property type="entry name" value="EF_HAND_1"/>
    <property type="match status" value="1"/>
</dbReference>
<evidence type="ECO:0000259" key="3">
    <source>
        <dbReference type="PROSITE" id="PS50222"/>
    </source>
</evidence>
<dbReference type="SUPFAM" id="SSF47473">
    <property type="entry name" value="EF-hand"/>
    <property type="match status" value="1"/>
</dbReference>
<dbReference type="OrthoDB" id="429467at2759"/>
<dbReference type="PANTHER" id="PTHR23049">
    <property type="entry name" value="MYOSIN REGULATORY LIGHT CHAIN 2"/>
    <property type="match status" value="1"/>
</dbReference>
<dbReference type="PROSITE" id="PS50222">
    <property type="entry name" value="EF_HAND_2"/>
    <property type="match status" value="1"/>
</dbReference>
<dbReference type="Gene3D" id="1.10.238.10">
    <property type="entry name" value="EF-hand"/>
    <property type="match status" value="1"/>
</dbReference>
<dbReference type="InterPro" id="IPR018247">
    <property type="entry name" value="EF_Hand_1_Ca_BS"/>
</dbReference>
<keyword evidence="2" id="KW-0106">Calcium</keyword>
<dbReference type="GO" id="GO:0005509">
    <property type="term" value="F:calcium ion binding"/>
    <property type="evidence" value="ECO:0007669"/>
    <property type="project" value="InterPro"/>
</dbReference>
<evidence type="ECO:0000313" key="5">
    <source>
        <dbReference type="Proteomes" id="UP000232875"/>
    </source>
</evidence>
<evidence type="ECO:0000256" key="2">
    <source>
        <dbReference type="ARBA" id="ARBA00022837"/>
    </source>
</evidence>
<protein>
    <recommendedName>
        <fullName evidence="3">EF-hand domain-containing protein</fullName>
    </recommendedName>
</protein>
<dbReference type="InterPro" id="IPR011992">
    <property type="entry name" value="EF-hand-dom_pair"/>
</dbReference>
<dbReference type="InterPro" id="IPR002048">
    <property type="entry name" value="EF_hand_dom"/>
</dbReference>